<dbReference type="EMBL" id="AFNV02000015">
    <property type="protein sequence ID" value="ERJ18792.1"/>
    <property type="molecule type" value="Genomic_DNA"/>
</dbReference>
<feature type="transmembrane region" description="Helical" evidence="9">
    <location>
        <begin position="150"/>
        <end position="171"/>
    </location>
</feature>
<name>U2EKK2_9GAMM</name>
<evidence type="ECO:0000256" key="7">
    <source>
        <dbReference type="ARBA" id="ARBA00022989"/>
    </source>
</evidence>
<dbReference type="Proteomes" id="UP000006242">
    <property type="component" value="Unassembled WGS sequence"/>
</dbReference>
<protein>
    <recommendedName>
        <fullName evidence="9">Cobalamin biosynthesis protein CobD</fullName>
    </recommendedName>
</protein>
<gene>
    <name evidence="9 10" type="primary">cobD</name>
    <name evidence="10" type="ORF">SSPSH_002285</name>
</gene>
<comment type="caution">
    <text evidence="10">The sequence shown here is derived from an EMBL/GenBank/DDBJ whole genome shotgun (WGS) entry which is preliminary data.</text>
</comment>
<evidence type="ECO:0000313" key="11">
    <source>
        <dbReference type="Proteomes" id="UP000006242"/>
    </source>
</evidence>
<dbReference type="GO" id="GO:0015420">
    <property type="term" value="F:ABC-type vitamin B12 transporter activity"/>
    <property type="evidence" value="ECO:0007669"/>
    <property type="project" value="UniProtKB-UniRule"/>
</dbReference>
<dbReference type="PANTHER" id="PTHR34308">
    <property type="entry name" value="COBALAMIN BIOSYNTHESIS PROTEIN CBIB"/>
    <property type="match status" value="1"/>
</dbReference>
<comment type="function">
    <text evidence="9">Converts cobyric acid to cobinamide by the addition of aminopropanol on the F carboxylic group.</text>
</comment>
<keyword evidence="7 9" id="KW-1133">Transmembrane helix</keyword>
<evidence type="ECO:0000256" key="6">
    <source>
        <dbReference type="ARBA" id="ARBA00022692"/>
    </source>
</evidence>
<dbReference type="GO" id="GO:0009236">
    <property type="term" value="P:cobalamin biosynthetic process"/>
    <property type="evidence" value="ECO:0007669"/>
    <property type="project" value="UniProtKB-UniRule"/>
</dbReference>
<dbReference type="OrthoDB" id="9811967at2"/>
<dbReference type="eggNOG" id="COG1270">
    <property type="taxonomic scope" value="Bacteria"/>
</dbReference>
<dbReference type="RefSeq" id="WP_006914494.1">
    <property type="nucleotide sequence ID" value="NZ_AFNV02000015.1"/>
</dbReference>
<keyword evidence="4 9" id="KW-1003">Cell membrane</keyword>
<feature type="transmembrane region" description="Helical" evidence="9">
    <location>
        <begin position="45"/>
        <end position="67"/>
    </location>
</feature>
<dbReference type="GO" id="GO:0016874">
    <property type="term" value="F:ligase activity"/>
    <property type="evidence" value="ECO:0007669"/>
    <property type="project" value="UniProtKB-KW"/>
</dbReference>
<evidence type="ECO:0000256" key="5">
    <source>
        <dbReference type="ARBA" id="ARBA00022573"/>
    </source>
</evidence>
<keyword evidence="5 9" id="KW-0169">Cobalamin biosynthesis</keyword>
<keyword evidence="6 9" id="KW-0812">Transmembrane</keyword>
<dbReference type="STRING" id="1033802.SSPSH_002285"/>
<keyword evidence="11" id="KW-1185">Reference proteome</keyword>
<dbReference type="UniPathway" id="UPA00148"/>
<dbReference type="GO" id="GO:0005886">
    <property type="term" value="C:plasma membrane"/>
    <property type="evidence" value="ECO:0007669"/>
    <property type="project" value="UniProtKB-SubCell"/>
</dbReference>
<sequence length="308" mass="32838">MGLSVAVIAGIALDALLGEPRAWHPLVGFGRLADALERRLPRRRWAGVVAWLTLVVPLAVLAGALVWALPLVAGWAVSAFVLWLCIAWHSLKAHTRAVATALEGGDMVDARAAVGRLVSRDTQTMDGAAIRRAGLESLLENTGDGVHATLFWFVVAGLIGGPGAAVAAVLAHRAINTLDAMWGYRIPRYERFGWAAARADDLANWPSARLTAVSFALVGDGCSALRCWRCQAAALPSPNAGPVMCAGAGALRLQLGGGAYYHGVYEQRPVFGCGGPPRIGDIERTIALVGRTLWLWLFLIVVVDWAWR</sequence>
<dbReference type="InterPro" id="IPR004485">
    <property type="entry name" value="Cobalamin_biosynth_CobD/CbiB"/>
</dbReference>
<comment type="pathway">
    <text evidence="2 9">Cofactor biosynthesis; adenosylcobalamin biosynthesis.</text>
</comment>
<dbReference type="HAMAP" id="MF_00024">
    <property type="entry name" value="CobD_CbiB"/>
    <property type="match status" value="1"/>
</dbReference>
<accession>U2EKK2</accession>
<evidence type="ECO:0000256" key="3">
    <source>
        <dbReference type="ARBA" id="ARBA00006263"/>
    </source>
</evidence>
<proteinExistence type="inferred from homology"/>
<dbReference type="NCBIfam" id="TIGR00380">
    <property type="entry name" value="cobal_cbiB"/>
    <property type="match status" value="1"/>
</dbReference>
<dbReference type="PANTHER" id="PTHR34308:SF1">
    <property type="entry name" value="COBALAMIN BIOSYNTHESIS PROTEIN CBIB"/>
    <property type="match status" value="1"/>
</dbReference>
<dbReference type="Pfam" id="PF03186">
    <property type="entry name" value="CobD_Cbib"/>
    <property type="match status" value="1"/>
</dbReference>
<keyword evidence="10" id="KW-0436">Ligase</keyword>
<evidence type="ECO:0000256" key="4">
    <source>
        <dbReference type="ARBA" id="ARBA00022475"/>
    </source>
</evidence>
<comment type="similarity">
    <text evidence="3 9">Belongs to the CobD/CbiB family.</text>
</comment>
<evidence type="ECO:0000313" key="10">
    <source>
        <dbReference type="EMBL" id="ERJ18792.1"/>
    </source>
</evidence>
<keyword evidence="8 9" id="KW-0472">Membrane</keyword>
<reference evidence="10 11" key="2">
    <citation type="journal article" date="2013" name="PLoS ONE">
        <title>INDIGO - INtegrated Data Warehouse of MIcrobial GenOmes with Examples from the Red Sea Extremophiles.</title>
        <authorList>
            <person name="Alam I."/>
            <person name="Antunes A."/>
            <person name="Kamau A.A."/>
            <person name="Ba Alawi W."/>
            <person name="Kalkatawi M."/>
            <person name="Stingl U."/>
            <person name="Bajic V.B."/>
        </authorList>
    </citation>
    <scope>NUCLEOTIDE SEQUENCE [LARGE SCALE GENOMIC DNA]</scope>
    <source>
        <strain evidence="10 11">E1L3A</strain>
    </source>
</reference>
<reference evidence="10 11" key="1">
    <citation type="journal article" date="2011" name="J. Bacteriol.">
        <title>Genome sequence of Salinisphaera shabanensis, a gammaproteobacterium from the harsh, variable environment of the brine-seawater interface of the Shaban Deep in the Red Sea.</title>
        <authorList>
            <person name="Antunes A."/>
            <person name="Alam I."/>
            <person name="Bajic V.B."/>
            <person name="Stingl U."/>
        </authorList>
    </citation>
    <scope>NUCLEOTIDE SEQUENCE [LARGE SCALE GENOMIC DNA]</scope>
    <source>
        <strain evidence="10 11">E1L3A</strain>
    </source>
</reference>
<dbReference type="GO" id="GO:0048472">
    <property type="term" value="F:threonine-phosphate decarboxylase activity"/>
    <property type="evidence" value="ECO:0007669"/>
    <property type="project" value="InterPro"/>
</dbReference>
<feature type="transmembrane region" description="Helical" evidence="9">
    <location>
        <begin position="72"/>
        <end position="91"/>
    </location>
</feature>
<evidence type="ECO:0000256" key="1">
    <source>
        <dbReference type="ARBA" id="ARBA00004651"/>
    </source>
</evidence>
<evidence type="ECO:0000256" key="9">
    <source>
        <dbReference type="HAMAP-Rule" id="MF_00024"/>
    </source>
</evidence>
<comment type="subcellular location">
    <subcellularLocation>
        <location evidence="1 9">Cell membrane</location>
        <topology evidence="1 9">Multi-pass membrane protein</topology>
    </subcellularLocation>
</comment>
<organism evidence="10 11">
    <name type="scientific">Salinisphaera shabanensis E1L3A</name>
    <dbReference type="NCBI Taxonomy" id="1033802"/>
    <lineage>
        <taxon>Bacteria</taxon>
        <taxon>Pseudomonadati</taxon>
        <taxon>Pseudomonadota</taxon>
        <taxon>Gammaproteobacteria</taxon>
        <taxon>Salinisphaerales</taxon>
        <taxon>Salinisphaeraceae</taxon>
        <taxon>Salinisphaera</taxon>
    </lineage>
</organism>
<comment type="caution">
    <text evidence="9">Lacks conserved residue(s) required for the propagation of feature annotation.</text>
</comment>
<evidence type="ECO:0000256" key="8">
    <source>
        <dbReference type="ARBA" id="ARBA00023136"/>
    </source>
</evidence>
<dbReference type="AlphaFoldDB" id="U2EKK2"/>
<evidence type="ECO:0000256" key="2">
    <source>
        <dbReference type="ARBA" id="ARBA00004953"/>
    </source>
</evidence>